<evidence type="ECO:0000313" key="2">
    <source>
        <dbReference type="Proteomes" id="UP000246073"/>
    </source>
</evidence>
<sequence>MLITFQLSVLTGRSHVLFFRESADTTKGPCGPFVIRYSEAFVLTHVFVSKPVPTFGRNA</sequence>
<gene>
    <name evidence="1" type="ORF">OHAE_1793</name>
</gene>
<dbReference type="AlphaFoldDB" id="A0A2P9HP53"/>
<proteinExistence type="predicted"/>
<evidence type="ECO:0000313" key="1">
    <source>
        <dbReference type="EMBL" id="SPL65926.1"/>
    </source>
</evidence>
<accession>A0A2P9HP53</accession>
<name>A0A2P9HP53_9HYPH</name>
<dbReference type="EMBL" id="OOFM01000005">
    <property type="protein sequence ID" value="SPL65926.1"/>
    <property type="molecule type" value="Genomic_DNA"/>
</dbReference>
<protein>
    <submittedName>
        <fullName evidence="1">Uncharacterized protein</fullName>
    </submittedName>
</protein>
<dbReference type="Proteomes" id="UP000246073">
    <property type="component" value="Unassembled WGS sequence"/>
</dbReference>
<reference evidence="2" key="1">
    <citation type="submission" date="2017-12" db="EMBL/GenBank/DDBJ databases">
        <authorList>
            <person name="Diaz M."/>
        </authorList>
    </citation>
    <scope>NUCLEOTIDE SEQUENCE [LARGE SCALE GENOMIC DNA]</scope>
    <source>
        <strain evidence="2">FI11154</strain>
    </source>
</reference>
<organism evidence="1 2">
    <name type="scientific">Ochrobactrum soli</name>
    <dbReference type="NCBI Taxonomy" id="2448455"/>
    <lineage>
        <taxon>Bacteria</taxon>
        <taxon>Pseudomonadati</taxon>
        <taxon>Pseudomonadota</taxon>
        <taxon>Alphaproteobacteria</taxon>
        <taxon>Hyphomicrobiales</taxon>
        <taxon>Brucellaceae</taxon>
        <taxon>Brucella/Ochrobactrum group</taxon>
        <taxon>Ochrobactrum</taxon>
    </lineage>
</organism>